<dbReference type="PIRSF" id="PIRSF006157">
    <property type="entry name" value="Doxgns_DODA"/>
    <property type="match status" value="1"/>
</dbReference>
<evidence type="ECO:0000313" key="7">
    <source>
        <dbReference type="EMBL" id="MBN7818450.1"/>
    </source>
</evidence>
<dbReference type="EMBL" id="JAFKCS010000001">
    <property type="protein sequence ID" value="MBN7818450.1"/>
    <property type="molecule type" value="Genomic_DNA"/>
</dbReference>
<sequence>MSIRQPILFVSHGGGPLPLMGDASHQEMLEAFAELRSGLTVPMAVLLISAHWEETEFTLTGSASPGMIYDYYGFPPETYHYQYPAPGAPELAIQVKALLQAAQINAHLDFHRGFDHGMFVPMMLLFPEADIPVVQLSLKKGLDAHAHLALGEALSALREQGIMLIGSGYSFHNLSAMMGLKTSEVVEKCQAFHGWLDKVITNAELDDTERVKQLGEWQEAPYARFCHPREEHLLPLHVCCTAASAQPASALNFNVLGLPARCYIWSAAG</sequence>
<accession>A0ABS3CMZ2</accession>
<dbReference type="SUPFAM" id="SSF53213">
    <property type="entry name" value="LigB-like"/>
    <property type="match status" value="1"/>
</dbReference>
<keyword evidence="8" id="KW-1185">Reference proteome</keyword>
<comment type="caution">
    <text evidence="7">The sequence shown here is derived from an EMBL/GenBank/DDBJ whole genome shotgun (WGS) entry which is preliminary data.</text>
</comment>
<dbReference type="Proteomes" id="UP000663992">
    <property type="component" value="Unassembled WGS sequence"/>
</dbReference>
<reference evidence="7 8" key="1">
    <citation type="submission" date="2021-03" db="EMBL/GenBank/DDBJ databases">
        <title>novel species isolated from a fishpond in China.</title>
        <authorList>
            <person name="Lu H."/>
            <person name="Cai Z."/>
        </authorList>
    </citation>
    <scope>NUCLEOTIDE SEQUENCE [LARGE SCALE GENOMIC DNA]</scope>
    <source>
        <strain evidence="7 8">Y57</strain>
    </source>
</reference>
<dbReference type="PANTHER" id="PTHR30096:SF0">
    <property type="entry name" value="4,5-DOPA DIOXYGENASE EXTRADIOL-LIKE PROTEIN"/>
    <property type="match status" value="1"/>
</dbReference>
<dbReference type="PANTHER" id="PTHR30096">
    <property type="entry name" value="4,5-DOPA DIOXYGENASE EXTRADIOL-LIKE PROTEIN"/>
    <property type="match status" value="1"/>
</dbReference>
<feature type="domain" description="Extradiol ring-cleavage dioxygenase class III enzyme subunit B" evidence="6">
    <location>
        <begin position="28"/>
        <end position="246"/>
    </location>
</feature>
<dbReference type="Gene3D" id="3.40.830.10">
    <property type="entry name" value="LigB-like"/>
    <property type="match status" value="1"/>
</dbReference>
<organism evidence="7 8">
    <name type="scientific">Bowmanella yangjiangensis</name>
    <dbReference type="NCBI Taxonomy" id="2811230"/>
    <lineage>
        <taxon>Bacteria</taxon>
        <taxon>Pseudomonadati</taxon>
        <taxon>Pseudomonadota</taxon>
        <taxon>Gammaproteobacteria</taxon>
        <taxon>Alteromonadales</taxon>
        <taxon>Alteromonadaceae</taxon>
        <taxon>Bowmanella</taxon>
    </lineage>
</organism>
<evidence type="ECO:0000256" key="2">
    <source>
        <dbReference type="ARBA" id="ARBA00007581"/>
    </source>
</evidence>
<comment type="similarity">
    <text evidence="2">Belongs to the DODA-type extradiol aromatic ring-opening dioxygenase family.</text>
</comment>
<dbReference type="Pfam" id="PF02900">
    <property type="entry name" value="LigB"/>
    <property type="match status" value="1"/>
</dbReference>
<dbReference type="InterPro" id="IPR004183">
    <property type="entry name" value="Xdiol_dOase_suB"/>
</dbReference>
<dbReference type="GO" id="GO:0051213">
    <property type="term" value="F:dioxygenase activity"/>
    <property type="evidence" value="ECO:0007669"/>
    <property type="project" value="UniProtKB-KW"/>
</dbReference>
<evidence type="ECO:0000256" key="3">
    <source>
        <dbReference type="ARBA" id="ARBA00022723"/>
    </source>
</evidence>
<keyword evidence="4" id="KW-0862">Zinc</keyword>
<proteinExistence type="inferred from homology"/>
<keyword evidence="3" id="KW-0479">Metal-binding</keyword>
<keyword evidence="7" id="KW-0223">Dioxygenase</keyword>
<dbReference type="CDD" id="cd07363">
    <property type="entry name" value="45_DOPA_Dioxygenase"/>
    <property type="match status" value="1"/>
</dbReference>
<name>A0ABS3CMZ2_9ALTE</name>
<evidence type="ECO:0000256" key="1">
    <source>
        <dbReference type="ARBA" id="ARBA00001947"/>
    </source>
</evidence>
<evidence type="ECO:0000313" key="8">
    <source>
        <dbReference type="Proteomes" id="UP000663992"/>
    </source>
</evidence>
<gene>
    <name evidence="7" type="ORF">J0A65_01165</name>
</gene>
<dbReference type="InterPro" id="IPR014436">
    <property type="entry name" value="Extradiol_dOase_DODA"/>
</dbReference>
<evidence type="ECO:0000256" key="4">
    <source>
        <dbReference type="ARBA" id="ARBA00022833"/>
    </source>
</evidence>
<protein>
    <submittedName>
        <fullName evidence="7">Dioxygenase</fullName>
    </submittedName>
</protein>
<dbReference type="RefSeq" id="WP_206592276.1">
    <property type="nucleotide sequence ID" value="NZ_JAFKCS010000001.1"/>
</dbReference>
<comment type="cofactor">
    <cofactor evidence="1">
        <name>Zn(2+)</name>
        <dbReference type="ChEBI" id="CHEBI:29105"/>
    </cofactor>
</comment>
<keyword evidence="5" id="KW-0560">Oxidoreductase</keyword>
<evidence type="ECO:0000256" key="5">
    <source>
        <dbReference type="ARBA" id="ARBA00023002"/>
    </source>
</evidence>
<evidence type="ECO:0000259" key="6">
    <source>
        <dbReference type="Pfam" id="PF02900"/>
    </source>
</evidence>